<dbReference type="EMBL" id="CP032630">
    <property type="protein sequence ID" value="AYF97997.1"/>
    <property type="molecule type" value="Genomic_DNA"/>
</dbReference>
<protein>
    <submittedName>
        <fullName evidence="3">SDR family oxidoreductase</fullName>
    </submittedName>
</protein>
<dbReference type="PRINTS" id="PR00080">
    <property type="entry name" value="SDRFAMILY"/>
</dbReference>
<evidence type="ECO:0000313" key="4">
    <source>
        <dbReference type="Proteomes" id="UP000278886"/>
    </source>
</evidence>
<dbReference type="OrthoDB" id="517007at2"/>
<dbReference type="FunFam" id="3.40.50.720:FF:000084">
    <property type="entry name" value="Short-chain dehydrogenase reductase"/>
    <property type="match status" value="1"/>
</dbReference>
<accession>A0A387B6N0</accession>
<dbReference type="Pfam" id="PF13561">
    <property type="entry name" value="adh_short_C2"/>
    <property type="match status" value="1"/>
</dbReference>
<proteinExistence type="inferred from homology"/>
<sequence>MNSQQNEHPSVVVVTGASAGIGRSAAVEIARRGSGVIATYHSRPEGAEETVALIEELGGRAHALRLDVGDTATFPAFHDAVRDLLASEWGADSIDALVNNAGFGGGRSFEEMTEEAFDDYYRVLLRGPYFLTRSLLPLLAPGGAILSVSSSSVRPGDTEPGYSGYAGMKAGLITASRFLARELGERGIRVNTIAPGPTRTRLGGDAFEKYPEIIAPLAAKTVLGRIGEPEDIGRVIAFLVSPEAAWITGQDIQVSGGYAL</sequence>
<dbReference type="PANTHER" id="PTHR43639">
    <property type="entry name" value="OXIDOREDUCTASE, SHORT-CHAIN DEHYDROGENASE/REDUCTASE FAMILY (AFU_ORTHOLOGUE AFUA_5G02870)"/>
    <property type="match status" value="1"/>
</dbReference>
<reference evidence="4" key="1">
    <citation type="submission" date="2018-09" db="EMBL/GenBank/DDBJ databases">
        <title>Genome sequencing of strain 2DFWR-13.</title>
        <authorList>
            <person name="Heo J."/>
            <person name="Kim S.-J."/>
            <person name="Kwon S.-W."/>
        </authorList>
    </citation>
    <scope>NUCLEOTIDE SEQUENCE [LARGE SCALE GENOMIC DNA]</scope>
    <source>
        <strain evidence="4">2DFWR-13</strain>
    </source>
</reference>
<dbReference type="AlphaFoldDB" id="A0A387B6N0"/>
<evidence type="ECO:0000256" key="2">
    <source>
        <dbReference type="ARBA" id="ARBA00023002"/>
    </source>
</evidence>
<dbReference type="InterPro" id="IPR036291">
    <property type="entry name" value="NAD(P)-bd_dom_sf"/>
</dbReference>
<comment type="similarity">
    <text evidence="1">Belongs to the short-chain dehydrogenases/reductases (SDR) family.</text>
</comment>
<evidence type="ECO:0000313" key="3">
    <source>
        <dbReference type="EMBL" id="AYF97997.1"/>
    </source>
</evidence>
<gene>
    <name evidence="3" type="ORF">D7I47_06835</name>
</gene>
<name>A0A387B6N0_9MICO</name>
<dbReference type="PRINTS" id="PR00081">
    <property type="entry name" value="GDHRDH"/>
</dbReference>
<dbReference type="GO" id="GO:0016491">
    <property type="term" value="F:oxidoreductase activity"/>
    <property type="evidence" value="ECO:0007669"/>
    <property type="project" value="UniProtKB-KW"/>
</dbReference>
<keyword evidence="2" id="KW-0560">Oxidoreductase</keyword>
<evidence type="ECO:0000256" key="1">
    <source>
        <dbReference type="ARBA" id="ARBA00006484"/>
    </source>
</evidence>
<organism evidence="3 4">
    <name type="scientific">Protaetiibacter intestinalis</name>
    <dbReference type="NCBI Taxonomy" id="2419774"/>
    <lineage>
        <taxon>Bacteria</taxon>
        <taxon>Bacillati</taxon>
        <taxon>Actinomycetota</taxon>
        <taxon>Actinomycetes</taxon>
        <taxon>Micrococcales</taxon>
        <taxon>Microbacteriaceae</taxon>
        <taxon>Protaetiibacter</taxon>
    </lineage>
</organism>
<dbReference type="InterPro" id="IPR002347">
    <property type="entry name" value="SDR_fam"/>
</dbReference>
<keyword evidence="4" id="KW-1185">Reference proteome</keyword>
<dbReference type="SUPFAM" id="SSF51735">
    <property type="entry name" value="NAD(P)-binding Rossmann-fold domains"/>
    <property type="match status" value="1"/>
</dbReference>
<dbReference type="RefSeq" id="WP_120762345.1">
    <property type="nucleotide sequence ID" value="NZ_CP032630.1"/>
</dbReference>
<dbReference type="KEGG" id="lyd:D7I47_06835"/>
<dbReference type="Gene3D" id="3.40.50.720">
    <property type="entry name" value="NAD(P)-binding Rossmann-like Domain"/>
    <property type="match status" value="1"/>
</dbReference>
<dbReference type="PANTHER" id="PTHR43639:SF1">
    <property type="entry name" value="SHORT-CHAIN DEHYDROGENASE_REDUCTASE FAMILY PROTEIN"/>
    <property type="match status" value="1"/>
</dbReference>
<dbReference type="Proteomes" id="UP000278886">
    <property type="component" value="Chromosome"/>
</dbReference>